<gene>
    <name evidence="2" type="ORF">I4I82_06860</name>
</gene>
<evidence type="ECO:0000313" key="2">
    <source>
        <dbReference type="EMBL" id="MBW0127403.1"/>
    </source>
</evidence>
<sequence length="318" mass="33828">MTTQELHVVVGASGGTGTALVRELHAAGLHVRAVHRAGDMAAPYGVEVVAADATDATGMRAACAGAAVVYNCINPPFRSWRELFPPALDGVLAGAGAAGAVHVFADDTWMYGRVHGPMTEDTPYRPVSAKGTLRAWLAERVLAAHHRGEVRTVIGRAGELYGPRVESLLGRNVIGAALKGGTARWVGRPDVAITPMFVDDFARALVVLGKETGSHGAVWHVPHAEPLTGREFVRLAFEAAGTRPRMTTHGSVTARALGLISALAREGAEMIYQFEAPFVVEGSRFAREFGAIPTPHVEAIRSTLDWYRDHPGPLRLGV</sequence>
<dbReference type="PANTHER" id="PTHR48079:SF6">
    <property type="entry name" value="NAD(P)-BINDING DOMAIN-CONTAINING PROTEIN-RELATED"/>
    <property type="match status" value="1"/>
</dbReference>
<protein>
    <submittedName>
        <fullName evidence="2">NAD(P)H-binding protein</fullName>
    </submittedName>
</protein>
<reference evidence="2 3" key="1">
    <citation type="submission" date="2020-11" db="EMBL/GenBank/DDBJ databases">
        <title>Pseudonocardia abyssalis sp. nov. and Pseudonocardia oceani sp. nov., description and phylogenomic analysis of two novel actinomycetes isolated from the deep Southern Ocean.</title>
        <authorList>
            <person name="Parra J."/>
        </authorList>
    </citation>
    <scope>NUCLEOTIDE SEQUENCE [LARGE SCALE GENOMIC DNA]</scope>
    <source>
        <strain evidence="3">KRD185</strain>
    </source>
</reference>
<dbReference type="InterPro" id="IPR001509">
    <property type="entry name" value="Epimerase_deHydtase"/>
</dbReference>
<accession>A0ABS6U5A1</accession>
<evidence type="ECO:0000313" key="3">
    <source>
        <dbReference type="Proteomes" id="UP000694300"/>
    </source>
</evidence>
<dbReference type="PANTHER" id="PTHR48079">
    <property type="entry name" value="PROTEIN YEEZ"/>
    <property type="match status" value="1"/>
</dbReference>
<dbReference type="Proteomes" id="UP000694300">
    <property type="component" value="Unassembled WGS sequence"/>
</dbReference>
<comment type="caution">
    <text evidence="2">The sequence shown here is derived from an EMBL/GenBank/DDBJ whole genome shotgun (WGS) entry which is preliminary data.</text>
</comment>
<proteinExistence type="predicted"/>
<dbReference type="Pfam" id="PF01370">
    <property type="entry name" value="Epimerase"/>
    <property type="match status" value="1"/>
</dbReference>
<evidence type="ECO:0000259" key="1">
    <source>
        <dbReference type="Pfam" id="PF01370"/>
    </source>
</evidence>
<organism evidence="2 3">
    <name type="scientific">Pseudonocardia oceani</name>
    <dbReference type="NCBI Taxonomy" id="2792013"/>
    <lineage>
        <taxon>Bacteria</taxon>
        <taxon>Bacillati</taxon>
        <taxon>Actinomycetota</taxon>
        <taxon>Actinomycetes</taxon>
        <taxon>Pseudonocardiales</taxon>
        <taxon>Pseudonocardiaceae</taxon>
        <taxon>Pseudonocardia</taxon>
    </lineage>
</organism>
<feature type="domain" description="NAD-dependent epimerase/dehydratase" evidence="1">
    <location>
        <begin position="8"/>
        <end position="216"/>
    </location>
</feature>
<name>A0ABS6U5A1_9PSEU</name>
<dbReference type="RefSeq" id="WP_218595498.1">
    <property type="nucleotide sequence ID" value="NZ_JADQDE010000080.1"/>
</dbReference>
<keyword evidence="3" id="KW-1185">Reference proteome</keyword>
<dbReference type="EMBL" id="JADQDF010000001">
    <property type="protein sequence ID" value="MBW0127403.1"/>
    <property type="molecule type" value="Genomic_DNA"/>
</dbReference>
<dbReference type="InterPro" id="IPR051783">
    <property type="entry name" value="NAD(P)-dependent_oxidoreduct"/>
</dbReference>